<feature type="compositionally biased region" description="Polar residues" evidence="1">
    <location>
        <begin position="182"/>
        <end position="197"/>
    </location>
</feature>
<feature type="non-terminal residue" evidence="2">
    <location>
        <position position="402"/>
    </location>
</feature>
<protein>
    <submittedName>
        <fullName evidence="2">Uncharacterized protein</fullName>
    </submittedName>
</protein>
<evidence type="ECO:0000313" key="2">
    <source>
        <dbReference type="EMBL" id="KAK0156831.1"/>
    </source>
</evidence>
<keyword evidence="3" id="KW-1185">Reference proteome</keyword>
<organism evidence="2 3">
    <name type="scientific">Microctonus aethiopoides</name>
    <dbReference type="NCBI Taxonomy" id="144406"/>
    <lineage>
        <taxon>Eukaryota</taxon>
        <taxon>Metazoa</taxon>
        <taxon>Ecdysozoa</taxon>
        <taxon>Arthropoda</taxon>
        <taxon>Hexapoda</taxon>
        <taxon>Insecta</taxon>
        <taxon>Pterygota</taxon>
        <taxon>Neoptera</taxon>
        <taxon>Endopterygota</taxon>
        <taxon>Hymenoptera</taxon>
        <taxon>Apocrita</taxon>
        <taxon>Ichneumonoidea</taxon>
        <taxon>Braconidae</taxon>
        <taxon>Euphorinae</taxon>
        <taxon>Microctonus</taxon>
    </lineage>
</organism>
<evidence type="ECO:0000256" key="1">
    <source>
        <dbReference type="SAM" id="MobiDB-lite"/>
    </source>
</evidence>
<feature type="region of interest" description="Disordered" evidence="1">
    <location>
        <begin position="80"/>
        <end position="125"/>
    </location>
</feature>
<feature type="non-terminal residue" evidence="2">
    <location>
        <position position="1"/>
    </location>
</feature>
<sequence>DKEELEKISVDEDSGTILDGSTKAFSRKVHAIQFDSRKQMKAVEKRKHCMRMNQEKELSECQSIFQVPYGDQYRRIGDKITSNRKKSQVLPDVSTQPSNKKKNVKATSLLKKFDDRNNENENKRGAMKTNYKRTLYKNNNIFEEANNNNINTITNKNGTNDDDGNEYNDENFNPNDGHPDVFNNNYAEDNEDTSNTHYEQKDEEVDDEEMEETRKEKYIYENQPPTSKLFFIPNVTAELISSQKLLLASMEFSYNEAQTNAMIQMSKITAEILTYTPGKVEIFPNSGCYMDESLLTAINLSNSNRSETIVSNPLPMCKIPQQMNIVTANECVPYAQHFEDSAAIMASQERPISTIPQQQLQFQSSNQQCQYNLNSSQYEQYKWFLRHENEILQNFYQKPQRV</sequence>
<evidence type="ECO:0000313" key="3">
    <source>
        <dbReference type="Proteomes" id="UP001168990"/>
    </source>
</evidence>
<gene>
    <name evidence="2" type="ORF">PV328_012243</name>
</gene>
<name>A0AA39C2J5_9HYME</name>
<comment type="caution">
    <text evidence="2">The sequence shown here is derived from an EMBL/GenBank/DDBJ whole genome shotgun (WGS) entry which is preliminary data.</text>
</comment>
<feature type="compositionally biased region" description="Acidic residues" evidence="1">
    <location>
        <begin position="201"/>
        <end position="210"/>
    </location>
</feature>
<proteinExistence type="predicted"/>
<reference evidence="2" key="2">
    <citation type="submission" date="2023-03" db="EMBL/GenBank/DDBJ databases">
        <authorList>
            <person name="Inwood S.N."/>
            <person name="Skelly J.G."/>
            <person name="Guhlin J."/>
            <person name="Harrop T.W.R."/>
            <person name="Goldson S.G."/>
            <person name="Dearden P.K."/>
        </authorList>
    </citation>
    <scope>NUCLEOTIDE SEQUENCE</scope>
    <source>
        <strain evidence="2">Irish</strain>
        <tissue evidence="2">Whole body</tissue>
    </source>
</reference>
<dbReference type="AlphaFoldDB" id="A0AA39C2J5"/>
<reference evidence="2" key="1">
    <citation type="journal article" date="2023" name="bioRxiv">
        <title>Scaffold-level genome assemblies of two parasitoid biocontrol wasps reveal the parthenogenesis mechanism and an associated novel virus.</title>
        <authorList>
            <person name="Inwood S."/>
            <person name="Skelly J."/>
            <person name="Guhlin J."/>
            <person name="Harrop T."/>
            <person name="Goldson S."/>
            <person name="Dearden P."/>
        </authorList>
    </citation>
    <scope>NUCLEOTIDE SEQUENCE</scope>
    <source>
        <strain evidence="2">Irish</strain>
        <tissue evidence="2">Whole body</tissue>
    </source>
</reference>
<feature type="compositionally biased region" description="Basic and acidic residues" evidence="1">
    <location>
        <begin position="111"/>
        <end position="124"/>
    </location>
</feature>
<dbReference type="Proteomes" id="UP001168990">
    <property type="component" value="Unassembled WGS sequence"/>
</dbReference>
<accession>A0AA39C2J5</accession>
<feature type="region of interest" description="Disordered" evidence="1">
    <location>
        <begin position="170"/>
        <end position="210"/>
    </location>
</feature>
<dbReference type="EMBL" id="JAQQBS010002180">
    <property type="protein sequence ID" value="KAK0156831.1"/>
    <property type="molecule type" value="Genomic_DNA"/>
</dbReference>